<dbReference type="InterPro" id="IPR047676">
    <property type="entry name" value="FxLYD_dom"/>
</dbReference>
<keyword evidence="1" id="KW-0175">Coiled coil</keyword>
<evidence type="ECO:0000313" key="2">
    <source>
        <dbReference type="EMBL" id="WHY85702.1"/>
    </source>
</evidence>
<dbReference type="NCBIfam" id="NF038353">
    <property type="entry name" value="FxLYD_dom"/>
    <property type="match status" value="1"/>
</dbReference>
<name>A0AA95MKP6_9BACI</name>
<reference evidence="2" key="1">
    <citation type="submission" date="2023-05" db="EMBL/GenBank/DDBJ databases">
        <title>Comparative genomics of Bacillaceae isolates and their secondary metabolite potential.</title>
        <authorList>
            <person name="Song L."/>
            <person name="Nielsen L.J."/>
            <person name="Mohite O."/>
            <person name="Xu X."/>
            <person name="Weber T."/>
            <person name="Kovacs A.T."/>
        </authorList>
    </citation>
    <scope>NUCLEOTIDE SEQUENCE</scope>
    <source>
        <strain evidence="2">XLM17</strain>
    </source>
</reference>
<dbReference type="Proteomes" id="UP001178288">
    <property type="component" value="Chromosome"/>
</dbReference>
<evidence type="ECO:0000256" key="1">
    <source>
        <dbReference type="SAM" id="Coils"/>
    </source>
</evidence>
<feature type="coiled-coil region" evidence="1">
    <location>
        <begin position="69"/>
        <end position="156"/>
    </location>
</feature>
<keyword evidence="3" id="KW-1185">Reference proteome</keyword>
<dbReference type="AlphaFoldDB" id="A0AA95MKP6"/>
<proteinExistence type="predicted"/>
<accession>A0AA95MKP6</accession>
<protein>
    <submittedName>
        <fullName evidence="2">FxLYD domain-containing protein</fullName>
    </submittedName>
</protein>
<organism evidence="2 3">
    <name type="scientific">Neobacillus novalis</name>
    <dbReference type="NCBI Taxonomy" id="220687"/>
    <lineage>
        <taxon>Bacteria</taxon>
        <taxon>Bacillati</taxon>
        <taxon>Bacillota</taxon>
        <taxon>Bacilli</taxon>
        <taxon>Bacillales</taxon>
        <taxon>Bacillaceae</taxon>
        <taxon>Neobacillus</taxon>
    </lineage>
</organism>
<gene>
    <name evidence="2" type="ORF">QNH39_24350</name>
</gene>
<dbReference type="KEGG" id="nnv:QNH39_24350"/>
<sequence>MTVILPFLLLTACGQSAEYKKSIKNGENAISDKKYQKAVEAFAIAVKEDPNDEVAKKELEYSKSLLKFEKQAKDQLNESNQKIGDLNDQITNLKGRTSEELENQLATAQSTLSEKDKKIGELEGELSSLREFKKQIDQENAQKAEQLAQKQETRNNPVQIKITSFTENTSFEVVEGELKNISDISLKFVQIRVLFKDDNGNIIDSKETYGQSSTLLANAMTKFSARVKKDPRITNATAEIIDFRTE</sequence>
<evidence type="ECO:0000313" key="3">
    <source>
        <dbReference type="Proteomes" id="UP001178288"/>
    </source>
</evidence>
<dbReference type="EMBL" id="CP126114">
    <property type="protein sequence ID" value="WHY85702.1"/>
    <property type="molecule type" value="Genomic_DNA"/>
</dbReference>
<dbReference type="RefSeq" id="WP_156487462.1">
    <property type="nucleotide sequence ID" value="NZ_CP126114.1"/>
</dbReference>